<keyword evidence="6" id="KW-0808">Transferase</keyword>
<keyword evidence="5" id="KW-0328">Glycosyltransferase</keyword>
<evidence type="ECO:0000256" key="12">
    <source>
        <dbReference type="SAM" id="Phobius"/>
    </source>
</evidence>
<dbReference type="EC" id="2.4.1.122" evidence="4"/>
<keyword evidence="9" id="KW-0735">Signal-anchor</keyword>
<feature type="transmembrane region" description="Helical" evidence="12">
    <location>
        <begin position="12"/>
        <end position="31"/>
    </location>
</feature>
<evidence type="ECO:0000256" key="5">
    <source>
        <dbReference type="ARBA" id="ARBA00022676"/>
    </source>
</evidence>
<keyword evidence="7 12" id="KW-0812">Transmembrane</keyword>
<evidence type="ECO:0000259" key="13">
    <source>
        <dbReference type="Pfam" id="PF02434"/>
    </source>
</evidence>
<dbReference type="OMA" id="KYELLWH"/>
<dbReference type="Proteomes" id="UP000694843">
    <property type="component" value="Unplaced"/>
</dbReference>
<evidence type="ECO:0000256" key="9">
    <source>
        <dbReference type="ARBA" id="ARBA00022968"/>
    </source>
</evidence>
<evidence type="ECO:0000256" key="8">
    <source>
        <dbReference type="ARBA" id="ARBA00022741"/>
    </source>
</evidence>
<evidence type="ECO:0000256" key="7">
    <source>
        <dbReference type="ARBA" id="ARBA00022692"/>
    </source>
</evidence>
<name>A0A8B7NK04_HYAAZ</name>
<evidence type="ECO:0000313" key="14">
    <source>
        <dbReference type="Proteomes" id="UP000694843"/>
    </source>
</evidence>
<evidence type="ECO:0000256" key="3">
    <source>
        <dbReference type="ARBA" id="ARBA00006462"/>
    </source>
</evidence>
<keyword evidence="11 12" id="KW-0472">Membrane</keyword>
<comment type="subcellular location">
    <subcellularLocation>
        <location evidence="1">Membrane</location>
        <topology evidence="1">Single-pass type II membrane protein</topology>
    </subcellularLocation>
</comment>
<keyword evidence="14" id="KW-1185">Reference proteome</keyword>
<feature type="domain" description="Fringe-like glycosyltransferase" evidence="13">
    <location>
        <begin position="213"/>
        <end position="307"/>
    </location>
</feature>
<dbReference type="OrthoDB" id="414175at2759"/>
<reference evidence="15" key="1">
    <citation type="submission" date="2025-08" db="UniProtKB">
        <authorList>
            <consortium name="RefSeq"/>
        </authorList>
    </citation>
    <scope>IDENTIFICATION</scope>
    <source>
        <tissue evidence="15">Whole organism</tissue>
    </source>
</reference>
<evidence type="ECO:0000256" key="6">
    <source>
        <dbReference type="ARBA" id="ARBA00022679"/>
    </source>
</evidence>
<comment type="pathway">
    <text evidence="2">Protein modification; protein glycosylation.</text>
</comment>
<dbReference type="GO" id="GO:0000166">
    <property type="term" value="F:nucleotide binding"/>
    <property type="evidence" value="ECO:0007669"/>
    <property type="project" value="UniProtKB-KW"/>
</dbReference>
<accession>A0A8B7NK04</accession>
<dbReference type="Pfam" id="PF02434">
    <property type="entry name" value="Fringe"/>
    <property type="match status" value="1"/>
</dbReference>
<dbReference type="GO" id="GO:0016020">
    <property type="term" value="C:membrane"/>
    <property type="evidence" value="ECO:0007669"/>
    <property type="project" value="UniProtKB-SubCell"/>
</dbReference>
<keyword evidence="8" id="KW-0547">Nucleotide-binding</keyword>
<protein>
    <recommendedName>
        <fullName evidence="4">N-acetylgalactosaminide beta-1,3-galactosyltransferase</fullName>
        <ecNumber evidence="4">2.4.1.122</ecNumber>
    </recommendedName>
</protein>
<dbReference type="GeneID" id="108671005"/>
<dbReference type="PANTHER" id="PTHR23033">
    <property type="entry name" value="BETA1,3-GALACTOSYLTRANSFERASE"/>
    <property type="match status" value="1"/>
</dbReference>
<evidence type="ECO:0000256" key="11">
    <source>
        <dbReference type="ARBA" id="ARBA00023136"/>
    </source>
</evidence>
<comment type="similarity">
    <text evidence="3">Belongs to the glycosyltransferase 31 family. Beta3-Gal-T subfamily.</text>
</comment>
<sequence length="389" mass="43765">MRLNLVMRVTFIFLTGVVVTGVLLLLLPGFFRISTELKPNSQSQVFSNSAFNSLNVDYDSKESLPPGTLHQKIRILCLVVSHPGQHTTQAKAVHFTWSQRCTQTFFITNLEPLTTDDDYLSAVCGILAVAGNIGDKLQQFKAEYCVQDDTTTPSAESTSSLSPSESPVPDMRDYPEWVEWFTPSLPMLFVPQTDPGRLGLWNKTKFAYLHAYQHFLTDFDWFLKADDDTYFIMENLRSLLQLHEPTEPVYFGCNFRKTDNLGYMSGGAGYVLSRAALEAFAAVVQANASLLDNTWPEDLNMGLTLEEAGVTPGESRDVEGRPRFFPLSARSLAHPQDGSVPDWYWQLTAYAHHTGPQCCSPSAISFHYMTDADMYFTELLLYNVRLSRV</sequence>
<dbReference type="InterPro" id="IPR003378">
    <property type="entry name" value="Fringe-like_glycosylTrfase"/>
</dbReference>
<evidence type="ECO:0000256" key="1">
    <source>
        <dbReference type="ARBA" id="ARBA00004606"/>
    </source>
</evidence>
<keyword evidence="10 12" id="KW-1133">Transmembrane helix</keyword>
<evidence type="ECO:0000256" key="2">
    <source>
        <dbReference type="ARBA" id="ARBA00004922"/>
    </source>
</evidence>
<dbReference type="PANTHER" id="PTHR23033:SF14">
    <property type="entry name" value="GLYCOPROTEIN-N-ACETYLGALACTOSAMINE 3-BETA-GALACTOSYLTRANSFERASE 1-RELATED"/>
    <property type="match status" value="1"/>
</dbReference>
<evidence type="ECO:0000256" key="10">
    <source>
        <dbReference type="ARBA" id="ARBA00022989"/>
    </source>
</evidence>
<dbReference type="InterPro" id="IPR026050">
    <property type="entry name" value="C1GALT1/C1GALT1_chp1"/>
</dbReference>
<evidence type="ECO:0000313" key="15">
    <source>
        <dbReference type="RefSeq" id="XP_018013979.1"/>
    </source>
</evidence>
<gene>
    <name evidence="15" type="primary">LOC108671005</name>
</gene>
<dbReference type="KEGG" id="hazt:108671005"/>
<evidence type="ECO:0000256" key="4">
    <source>
        <dbReference type="ARBA" id="ARBA00012557"/>
    </source>
</evidence>
<dbReference type="RefSeq" id="XP_018013979.1">
    <property type="nucleotide sequence ID" value="XM_018158490.2"/>
</dbReference>
<organism evidence="14 15">
    <name type="scientific">Hyalella azteca</name>
    <name type="common">Amphipod</name>
    <dbReference type="NCBI Taxonomy" id="294128"/>
    <lineage>
        <taxon>Eukaryota</taxon>
        <taxon>Metazoa</taxon>
        <taxon>Ecdysozoa</taxon>
        <taxon>Arthropoda</taxon>
        <taxon>Crustacea</taxon>
        <taxon>Multicrustacea</taxon>
        <taxon>Malacostraca</taxon>
        <taxon>Eumalacostraca</taxon>
        <taxon>Peracarida</taxon>
        <taxon>Amphipoda</taxon>
        <taxon>Senticaudata</taxon>
        <taxon>Talitrida</taxon>
        <taxon>Talitroidea</taxon>
        <taxon>Hyalellidae</taxon>
        <taxon>Hyalella</taxon>
    </lineage>
</organism>
<proteinExistence type="inferred from homology"/>
<dbReference type="Gene3D" id="3.90.550.50">
    <property type="match status" value="1"/>
</dbReference>
<dbReference type="AlphaFoldDB" id="A0A8B7NK04"/>
<dbReference type="GO" id="GO:0016263">
    <property type="term" value="F:glycoprotein-N-acetylgalactosamine 3-beta-galactosyltransferase activity"/>
    <property type="evidence" value="ECO:0007669"/>
    <property type="project" value="UniProtKB-EC"/>
</dbReference>